<sequence>MKKVICFHLYNDYSGSPRVLSLVIRALVEKGYQVELYTSNTDGFLTGLEGVVNHLFRYKWTKNKIITLLWLLYAQTYMFFSSLKYIHKKDVLFYVNTICPVGAVFSAALCNIPVIYHVHEKYVNPNILHHFYELVWRRFSTQTIFVSKYLQKQYLKKEMNSIVVYNALSDDFLNNLKSREHRSKPYNILMICSLKRYKGIDVFVELAKRLPQYRFTLVVNGSKEETATFFQNIPVNLHVYPAQKKVFDFLHQADLVLNLSIPSLWIETFGLTLLEAMACGVPVIAPPIGGPVELVENNYNGFLVDSRDIEAVIEKIIYIFESGEYERLSKNAKNKSLLFNRADMIHKIEAQIKEI</sequence>
<name>A0A6G1ZIU9_9BACT</name>
<evidence type="ECO:0000259" key="3">
    <source>
        <dbReference type="Pfam" id="PF13439"/>
    </source>
</evidence>
<organism evidence="4">
    <name type="scientific">Parabacteroides goldsteinii</name>
    <dbReference type="NCBI Taxonomy" id="328812"/>
    <lineage>
        <taxon>Bacteria</taxon>
        <taxon>Pseudomonadati</taxon>
        <taxon>Bacteroidota</taxon>
        <taxon>Bacteroidia</taxon>
        <taxon>Bacteroidales</taxon>
        <taxon>Tannerellaceae</taxon>
        <taxon>Parabacteroides</taxon>
    </lineage>
</organism>
<feature type="domain" description="Glycosyl transferase family 1" evidence="2">
    <location>
        <begin position="177"/>
        <end position="334"/>
    </location>
</feature>
<reference evidence="4" key="1">
    <citation type="journal article" date="2019" name="Nat. Med.">
        <title>A library of human gut bacterial isolates paired with longitudinal multiomics data enables mechanistic microbiome research.</title>
        <authorList>
            <person name="Poyet M."/>
            <person name="Groussin M."/>
            <person name="Gibbons S.M."/>
            <person name="Avila-Pacheco J."/>
            <person name="Jiang X."/>
            <person name="Kearney S.M."/>
            <person name="Perrotta A.R."/>
            <person name="Berdy B."/>
            <person name="Zhao S."/>
            <person name="Lieberman T.D."/>
            <person name="Swanson P.K."/>
            <person name="Smith M."/>
            <person name="Roesemann S."/>
            <person name="Alexander J.E."/>
            <person name="Rich S.A."/>
            <person name="Livny J."/>
            <person name="Vlamakis H."/>
            <person name="Clish C."/>
            <person name="Bullock K."/>
            <person name="Deik A."/>
            <person name="Scott J."/>
            <person name="Pierce K.A."/>
            <person name="Xavier R.J."/>
            <person name="Alm E.J."/>
        </authorList>
    </citation>
    <scope>NUCLEOTIDE SEQUENCE</scope>
    <source>
        <strain evidence="4">BIOML-A4</strain>
    </source>
</reference>
<feature type="domain" description="Glycosyltransferase subfamily 4-like N-terminal" evidence="3">
    <location>
        <begin position="14"/>
        <end position="167"/>
    </location>
</feature>
<dbReference type="Gene3D" id="3.40.50.2000">
    <property type="entry name" value="Glycogen Phosphorylase B"/>
    <property type="match status" value="2"/>
</dbReference>
<keyword evidence="1" id="KW-0812">Transmembrane</keyword>
<evidence type="ECO:0000313" key="4">
    <source>
        <dbReference type="EMBL" id="MRY13745.1"/>
    </source>
</evidence>
<feature type="transmembrane region" description="Helical" evidence="1">
    <location>
        <begin position="92"/>
        <end position="116"/>
    </location>
</feature>
<dbReference type="InterPro" id="IPR001296">
    <property type="entry name" value="Glyco_trans_1"/>
</dbReference>
<dbReference type="CDD" id="cd03801">
    <property type="entry name" value="GT4_PimA-like"/>
    <property type="match status" value="1"/>
</dbReference>
<proteinExistence type="predicted"/>
<dbReference type="PANTHER" id="PTHR12526:SF630">
    <property type="entry name" value="GLYCOSYLTRANSFERASE"/>
    <property type="match status" value="1"/>
</dbReference>
<feature type="transmembrane region" description="Helical" evidence="1">
    <location>
        <begin position="65"/>
        <end position="86"/>
    </location>
</feature>
<dbReference type="RefSeq" id="WP_010802554.1">
    <property type="nucleotide sequence ID" value="NZ_CAJSYT010000017.1"/>
</dbReference>
<keyword evidence="1" id="KW-1133">Transmembrane helix</keyword>
<dbReference type="SUPFAM" id="SSF53756">
    <property type="entry name" value="UDP-Glycosyltransferase/glycogen phosphorylase"/>
    <property type="match status" value="1"/>
</dbReference>
<dbReference type="Pfam" id="PF00534">
    <property type="entry name" value="Glycos_transf_1"/>
    <property type="match status" value="1"/>
</dbReference>
<accession>A0A6G1ZIU9</accession>
<keyword evidence="1" id="KW-0472">Membrane</keyword>
<keyword evidence="4" id="KW-0808">Transferase</keyword>
<dbReference type="AlphaFoldDB" id="A0A6G1ZIU9"/>
<dbReference type="PANTHER" id="PTHR12526">
    <property type="entry name" value="GLYCOSYLTRANSFERASE"/>
    <property type="match status" value="1"/>
</dbReference>
<dbReference type="InterPro" id="IPR028098">
    <property type="entry name" value="Glyco_trans_4-like_N"/>
</dbReference>
<evidence type="ECO:0000256" key="1">
    <source>
        <dbReference type="SAM" id="Phobius"/>
    </source>
</evidence>
<dbReference type="GO" id="GO:0016757">
    <property type="term" value="F:glycosyltransferase activity"/>
    <property type="evidence" value="ECO:0007669"/>
    <property type="project" value="InterPro"/>
</dbReference>
<evidence type="ECO:0000259" key="2">
    <source>
        <dbReference type="Pfam" id="PF00534"/>
    </source>
</evidence>
<dbReference type="Pfam" id="PF13439">
    <property type="entry name" value="Glyco_transf_4"/>
    <property type="match status" value="1"/>
</dbReference>
<comment type="caution">
    <text evidence="4">The sequence shown here is derived from an EMBL/GenBank/DDBJ whole genome shotgun (WGS) entry which is preliminary data.</text>
</comment>
<dbReference type="EMBL" id="WKLP01000034">
    <property type="protein sequence ID" value="MRY13745.1"/>
    <property type="molecule type" value="Genomic_DNA"/>
</dbReference>
<protein>
    <submittedName>
        <fullName evidence="4">Glycosyltransferase</fullName>
    </submittedName>
</protein>
<gene>
    <name evidence="4" type="ORF">GKE01_20065</name>
</gene>